<reference evidence="1 2" key="1">
    <citation type="submission" date="2014-10" db="EMBL/GenBank/DDBJ databases">
        <title>Genome sequence of Erwinia typographi M043b.</title>
        <authorList>
            <person name="Chan K.-G."/>
            <person name="Tan W.-S."/>
        </authorList>
    </citation>
    <scope>NUCLEOTIDE SEQUENCE [LARGE SCALE GENOMIC DNA]</scope>
    <source>
        <strain evidence="1 2">M043b</strain>
    </source>
</reference>
<dbReference type="eggNOG" id="ENOG502ZR78">
    <property type="taxonomic scope" value="Bacteria"/>
</dbReference>
<dbReference type="AlphaFoldDB" id="A0A0A3Z1X8"/>
<keyword evidence="2" id="KW-1185">Reference proteome</keyword>
<accession>A0A0A3Z1X8</accession>
<dbReference type="STRING" id="371042.NG99_15495"/>
<dbReference type="OrthoDB" id="6555624at2"/>
<evidence type="ECO:0000313" key="2">
    <source>
        <dbReference type="Proteomes" id="UP000030351"/>
    </source>
</evidence>
<dbReference type="Proteomes" id="UP000030351">
    <property type="component" value="Unassembled WGS sequence"/>
</dbReference>
<sequence>MDIKVNSSTLSLLREGKGYLVSVRKKRYATREYIVEIGPLHLAMYSLFTYHWPKKYLEYSAWMVSFYPLDAVFSASRTDLFRADSSMMYTRKELEQLMVEGIGAAMQDFMAKQSSGILVAVAVRENLGKLYHRLLLRHAEDVGYYYHQTYRQEALYVIEKKWTHPNPLSVTFKRSPRQSHRACVGLHAGERRSALATGA</sequence>
<comment type="caution">
    <text evidence="1">The sequence shown here is derived from an EMBL/GenBank/DDBJ whole genome shotgun (WGS) entry which is preliminary data.</text>
</comment>
<gene>
    <name evidence="1" type="ORF">NG99_15495</name>
</gene>
<protein>
    <submittedName>
        <fullName evidence="1">Uncharacterized protein</fullName>
    </submittedName>
</protein>
<organism evidence="1 2">
    <name type="scientific">Erwinia typographi</name>
    <dbReference type="NCBI Taxonomy" id="371042"/>
    <lineage>
        <taxon>Bacteria</taxon>
        <taxon>Pseudomonadati</taxon>
        <taxon>Pseudomonadota</taxon>
        <taxon>Gammaproteobacteria</taxon>
        <taxon>Enterobacterales</taxon>
        <taxon>Erwiniaceae</taxon>
        <taxon>Erwinia</taxon>
    </lineage>
</organism>
<name>A0A0A3Z1X8_9GAMM</name>
<dbReference type="EMBL" id="JRUQ01000044">
    <property type="protein sequence ID" value="KGT91769.1"/>
    <property type="molecule type" value="Genomic_DNA"/>
</dbReference>
<evidence type="ECO:0000313" key="1">
    <source>
        <dbReference type="EMBL" id="KGT91769.1"/>
    </source>
</evidence>
<dbReference type="RefSeq" id="WP_034894800.1">
    <property type="nucleotide sequence ID" value="NZ_JRUQ01000044.1"/>
</dbReference>
<proteinExistence type="predicted"/>